<dbReference type="InterPro" id="IPR053925">
    <property type="entry name" value="RecX_HTH_3rd"/>
</dbReference>
<evidence type="ECO:0000259" key="6">
    <source>
        <dbReference type="Pfam" id="PF02631"/>
    </source>
</evidence>
<dbReference type="Proteomes" id="UP000240987">
    <property type="component" value="Unassembled WGS sequence"/>
</dbReference>
<feature type="domain" description="RecX third three-helical" evidence="7">
    <location>
        <begin position="210"/>
        <end position="255"/>
    </location>
</feature>
<dbReference type="GO" id="GO:0005737">
    <property type="term" value="C:cytoplasm"/>
    <property type="evidence" value="ECO:0007669"/>
    <property type="project" value="UniProtKB-SubCell"/>
</dbReference>
<comment type="function">
    <text evidence="5">Modulates RecA activity.</text>
</comment>
<keyword evidence="9" id="KW-1185">Reference proteome</keyword>
<proteinExistence type="inferred from homology"/>
<dbReference type="Gene3D" id="1.10.10.10">
    <property type="entry name" value="Winged helix-like DNA-binding domain superfamily/Winged helix DNA-binding domain"/>
    <property type="match status" value="3"/>
</dbReference>
<protein>
    <recommendedName>
        <fullName evidence="3 5">Regulatory protein RecX</fullName>
    </recommendedName>
</protein>
<dbReference type="AlphaFoldDB" id="A0A2T3JFI4"/>
<evidence type="ECO:0000256" key="3">
    <source>
        <dbReference type="ARBA" id="ARBA00018111"/>
    </source>
</evidence>
<gene>
    <name evidence="5" type="primary">recX</name>
    <name evidence="8" type="ORF">C9J12_14105</name>
</gene>
<evidence type="ECO:0000256" key="1">
    <source>
        <dbReference type="ARBA" id="ARBA00004496"/>
    </source>
</evidence>
<evidence type="ECO:0000256" key="5">
    <source>
        <dbReference type="HAMAP-Rule" id="MF_01114"/>
    </source>
</evidence>
<dbReference type="HAMAP" id="MF_01114">
    <property type="entry name" value="RecX"/>
    <property type="match status" value="1"/>
</dbReference>
<evidence type="ECO:0000256" key="4">
    <source>
        <dbReference type="ARBA" id="ARBA00022490"/>
    </source>
</evidence>
<dbReference type="RefSeq" id="WP_107243304.1">
    <property type="nucleotide sequence ID" value="NZ_PYMJ01000013.1"/>
</dbReference>
<dbReference type="OrthoDB" id="9790667at2"/>
<dbReference type="PANTHER" id="PTHR33602:SF1">
    <property type="entry name" value="REGULATORY PROTEIN RECX FAMILY PROTEIN"/>
    <property type="match status" value="1"/>
</dbReference>
<keyword evidence="4 5" id="KW-0963">Cytoplasm</keyword>
<accession>A0A2T3JFI4</accession>
<comment type="caution">
    <text evidence="8">The sequence shown here is derived from an EMBL/GenBank/DDBJ whole genome shotgun (WGS) entry which is preliminary data.</text>
</comment>
<name>A0A2T3JFI4_9GAMM</name>
<organism evidence="8 9">
    <name type="scientific">Photobacterium frigidiphilum</name>
    <dbReference type="NCBI Taxonomy" id="264736"/>
    <lineage>
        <taxon>Bacteria</taxon>
        <taxon>Pseudomonadati</taxon>
        <taxon>Pseudomonadota</taxon>
        <taxon>Gammaproteobacteria</taxon>
        <taxon>Vibrionales</taxon>
        <taxon>Vibrionaceae</taxon>
        <taxon>Photobacterium</taxon>
    </lineage>
</organism>
<dbReference type="PANTHER" id="PTHR33602">
    <property type="entry name" value="REGULATORY PROTEIN RECX FAMILY PROTEIN"/>
    <property type="match status" value="1"/>
</dbReference>
<evidence type="ECO:0000313" key="8">
    <source>
        <dbReference type="EMBL" id="PSU47681.1"/>
    </source>
</evidence>
<comment type="subcellular location">
    <subcellularLocation>
        <location evidence="1 5">Cytoplasm</location>
    </subcellularLocation>
</comment>
<dbReference type="InterPro" id="IPR053924">
    <property type="entry name" value="RecX_HTH_2nd"/>
</dbReference>
<dbReference type="InterPro" id="IPR003783">
    <property type="entry name" value="Regulatory_RecX"/>
</dbReference>
<dbReference type="GO" id="GO:0006282">
    <property type="term" value="P:regulation of DNA repair"/>
    <property type="evidence" value="ECO:0007669"/>
    <property type="project" value="UniProtKB-UniRule"/>
</dbReference>
<evidence type="ECO:0000256" key="2">
    <source>
        <dbReference type="ARBA" id="ARBA00009695"/>
    </source>
</evidence>
<evidence type="ECO:0000259" key="7">
    <source>
        <dbReference type="Pfam" id="PF21981"/>
    </source>
</evidence>
<dbReference type="Pfam" id="PF02631">
    <property type="entry name" value="RecX_HTH2"/>
    <property type="match status" value="1"/>
</dbReference>
<evidence type="ECO:0000313" key="9">
    <source>
        <dbReference type="Proteomes" id="UP000240987"/>
    </source>
</evidence>
<dbReference type="Pfam" id="PF21981">
    <property type="entry name" value="RecX_HTH3"/>
    <property type="match status" value="1"/>
</dbReference>
<comment type="similarity">
    <text evidence="2 5">Belongs to the RecX family.</text>
</comment>
<reference evidence="8 9" key="1">
    <citation type="submission" date="2018-01" db="EMBL/GenBank/DDBJ databases">
        <title>Whole genome sequencing of Histamine producing bacteria.</title>
        <authorList>
            <person name="Butler K."/>
        </authorList>
    </citation>
    <scope>NUCLEOTIDE SEQUENCE [LARGE SCALE GENOMIC DNA]</scope>
    <source>
        <strain evidence="8 9">JCM 12947</strain>
    </source>
</reference>
<dbReference type="EMBL" id="PYMJ01000013">
    <property type="protein sequence ID" value="PSU47681.1"/>
    <property type="molecule type" value="Genomic_DNA"/>
</dbReference>
<feature type="domain" description="RecX second three-helical" evidence="6">
    <location>
        <begin position="68"/>
        <end position="107"/>
    </location>
</feature>
<dbReference type="InterPro" id="IPR036388">
    <property type="entry name" value="WH-like_DNA-bd_sf"/>
</dbReference>
<sequence length="262" mass="30175">MPSEYKSTKKAGPKPAQKVEQVYEYAVWWLNQRSYSVMKLKEKLIRKTDNHEWIASVIEKLLDQGYLSDQRFAETFVQSRCRLYGPKVLTQKLKLQGVGTTDIEHALCTIDDSDTDELISRVITKYTGKKSIRDITMRLKSEGIDDARIQSVLNSNIDTEHESQLATRIINKHAKKMGRSGLLQKLRSEGISQDTIDELFSEESEDDVVEDDQHKALEQLNKKYKTRLADFAEKKKATAFLVRKGFSFSEANYAIEHHLEDI</sequence>